<dbReference type="InterPro" id="IPR000182">
    <property type="entry name" value="GNAT_dom"/>
</dbReference>
<evidence type="ECO:0000313" key="3">
    <source>
        <dbReference type="Proteomes" id="UP000032515"/>
    </source>
</evidence>
<keyword evidence="2" id="KW-0808">Transferase</keyword>
<proteinExistence type="predicted"/>
<feature type="domain" description="N-acetyltransferase" evidence="1">
    <location>
        <begin position="24"/>
        <end position="180"/>
    </location>
</feature>
<dbReference type="EMBL" id="JXXE01000257">
    <property type="protein sequence ID" value="KIZ42385.1"/>
    <property type="molecule type" value="Genomic_DNA"/>
</dbReference>
<dbReference type="Gene3D" id="3.40.630.30">
    <property type="match status" value="1"/>
</dbReference>
<sequence length="202" mass="21713">MLALNLADLGRYTDVVLLRTGAELSLRFAEPADAAALRDYFRSLSAGSRYNRLMGAAPELPQTQLDKFVRAGDGGSYSVLATVARGEDDAIIGEVRYAYHSEAASVEFGVSVADRWHGHGIGTALLSNLQCRAAALGAVRLFGDTLRSNGATLGLARKMGFAFSHFPGDWKQVRLEKAIAFAPQQIPCASWRLAATGEARPR</sequence>
<reference evidence="2 3" key="1">
    <citation type="submission" date="2014-11" db="EMBL/GenBank/DDBJ databases">
        <title>Genomics and ecophysiology of heterotrophic nitrogen fixing bacteria isolated from estuarine surface water.</title>
        <authorList>
            <person name="Bentzon-Tilia M."/>
            <person name="Severin I."/>
            <person name="Hansen L.H."/>
            <person name="Riemann L."/>
        </authorList>
    </citation>
    <scope>NUCLEOTIDE SEQUENCE [LARGE SCALE GENOMIC DNA]</scope>
    <source>
        <strain evidence="2 3">BAL398</strain>
    </source>
</reference>
<protein>
    <submittedName>
        <fullName evidence="2">GNAT family acetyltransferase</fullName>
    </submittedName>
</protein>
<dbReference type="Pfam" id="PF13302">
    <property type="entry name" value="Acetyltransf_3"/>
    <property type="match status" value="1"/>
</dbReference>
<accession>A0A0D7EPB1</accession>
<dbReference type="PROSITE" id="PS51186">
    <property type="entry name" value="GNAT"/>
    <property type="match status" value="1"/>
</dbReference>
<evidence type="ECO:0000313" key="2">
    <source>
        <dbReference type="EMBL" id="KIZ42385.1"/>
    </source>
</evidence>
<dbReference type="OrthoDB" id="7617982at2"/>
<comment type="caution">
    <text evidence="2">The sequence shown here is derived from an EMBL/GenBank/DDBJ whole genome shotgun (WGS) entry which is preliminary data.</text>
</comment>
<name>A0A0D7EPB1_RHOPL</name>
<gene>
    <name evidence="2" type="ORF">OO17_12940</name>
</gene>
<dbReference type="AlphaFoldDB" id="A0A0D7EPB1"/>
<dbReference type="InterPro" id="IPR016181">
    <property type="entry name" value="Acyl_CoA_acyltransferase"/>
</dbReference>
<evidence type="ECO:0000259" key="1">
    <source>
        <dbReference type="PROSITE" id="PS51186"/>
    </source>
</evidence>
<organism evidence="2 3">
    <name type="scientific">Rhodopseudomonas palustris</name>
    <dbReference type="NCBI Taxonomy" id="1076"/>
    <lineage>
        <taxon>Bacteria</taxon>
        <taxon>Pseudomonadati</taxon>
        <taxon>Pseudomonadota</taxon>
        <taxon>Alphaproteobacteria</taxon>
        <taxon>Hyphomicrobiales</taxon>
        <taxon>Nitrobacteraceae</taxon>
        <taxon>Rhodopseudomonas</taxon>
    </lineage>
</organism>
<dbReference type="PATRIC" id="fig|1076.23.peg.2675"/>
<dbReference type="Proteomes" id="UP000032515">
    <property type="component" value="Unassembled WGS sequence"/>
</dbReference>
<dbReference type="SUPFAM" id="SSF55729">
    <property type="entry name" value="Acyl-CoA N-acyltransferases (Nat)"/>
    <property type="match status" value="1"/>
</dbReference>
<dbReference type="RefSeq" id="WP_044411172.1">
    <property type="nucleotide sequence ID" value="NZ_JXXE01000257.1"/>
</dbReference>
<dbReference type="GO" id="GO:0016747">
    <property type="term" value="F:acyltransferase activity, transferring groups other than amino-acyl groups"/>
    <property type="evidence" value="ECO:0007669"/>
    <property type="project" value="InterPro"/>
</dbReference>